<dbReference type="Proteomes" id="UP000828390">
    <property type="component" value="Unassembled WGS sequence"/>
</dbReference>
<dbReference type="EMBL" id="JAIWYP010000014">
    <property type="protein sequence ID" value="KAH3712038.1"/>
    <property type="molecule type" value="Genomic_DNA"/>
</dbReference>
<evidence type="ECO:0000313" key="2">
    <source>
        <dbReference type="Proteomes" id="UP000828390"/>
    </source>
</evidence>
<protein>
    <submittedName>
        <fullName evidence="1">Uncharacterized protein</fullName>
    </submittedName>
</protein>
<sequence>MIRVYLEDEQAELDLHLGSLVGAYRATPHENTGQSANMLTTGQAVRLPADLIFGQPDDKEGMVDSAEAHALKLLEKTRRAH</sequence>
<keyword evidence="2" id="KW-1185">Reference proteome</keyword>
<reference evidence="1" key="2">
    <citation type="submission" date="2020-11" db="EMBL/GenBank/DDBJ databases">
        <authorList>
            <person name="McCartney M.A."/>
            <person name="Auch B."/>
            <person name="Kono T."/>
            <person name="Mallez S."/>
            <person name="Becker A."/>
            <person name="Gohl D.M."/>
            <person name="Silverstein K.A.T."/>
            <person name="Koren S."/>
            <person name="Bechman K.B."/>
            <person name="Herman A."/>
            <person name="Abrahante J.E."/>
            <person name="Garbe J."/>
        </authorList>
    </citation>
    <scope>NUCLEOTIDE SEQUENCE</scope>
    <source>
        <strain evidence="1">Duluth1</strain>
        <tissue evidence="1">Whole animal</tissue>
    </source>
</reference>
<comment type="caution">
    <text evidence="1">The sequence shown here is derived from an EMBL/GenBank/DDBJ whole genome shotgun (WGS) entry which is preliminary data.</text>
</comment>
<dbReference type="AlphaFoldDB" id="A0A9D4BXE5"/>
<accession>A0A9D4BXE5</accession>
<name>A0A9D4BXE5_DREPO</name>
<proteinExistence type="predicted"/>
<gene>
    <name evidence="1" type="ORF">DPMN_071715</name>
</gene>
<organism evidence="1 2">
    <name type="scientific">Dreissena polymorpha</name>
    <name type="common">Zebra mussel</name>
    <name type="synonym">Mytilus polymorpha</name>
    <dbReference type="NCBI Taxonomy" id="45954"/>
    <lineage>
        <taxon>Eukaryota</taxon>
        <taxon>Metazoa</taxon>
        <taxon>Spiralia</taxon>
        <taxon>Lophotrochozoa</taxon>
        <taxon>Mollusca</taxon>
        <taxon>Bivalvia</taxon>
        <taxon>Autobranchia</taxon>
        <taxon>Heteroconchia</taxon>
        <taxon>Euheterodonta</taxon>
        <taxon>Imparidentia</taxon>
        <taxon>Neoheterodontei</taxon>
        <taxon>Myida</taxon>
        <taxon>Dreissenoidea</taxon>
        <taxon>Dreissenidae</taxon>
        <taxon>Dreissena</taxon>
    </lineage>
</organism>
<evidence type="ECO:0000313" key="1">
    <source>
        <dbReference type="EMBL" id="KAH3712038.1"/>
    </source>
</evidence>
<reference evidence="1" key="1">
    <citation type="journal article" date="2019" name="bioRxiv">
        <title>The Genome of the Zebra Mussel, Dreissena polymorpha: A Resource for Invasive Species Research.</title>
        <authorList>
            <person name="McCartney M.A."/>
            <person name="Auch B."/>
            <person name="Kono T."/>
            <person name="Mallez S."/>
            <person name="Zhang Y."/>
            <person name="Obille A."/>
            <person name="Becker A."/>
            <person name="Abrahante J.E."/>
            <person name="Garbe J."/>
            <person name="Badalamenti J.P."/>
            <person name="Herman A."/>
            <person name="Mangelson H."/>
            <person name="Liachko I."/>
            <person name="Sullivan S."/>
            <person name="Sone E.D."/>
            <person name="Koren S."/>
            <person name="Silverstein K.A.T."/>
            <person name="Beckman K.B."/>
            <person name="Gohl D.M."/>
        </authorList>
    </citation>
    <scope>NUCLEOTIDE SEQUENCE</scope>
    <source>
        <strain evidence="1">Duluth1</strain>
        <tissue evidence="1">Whole animal</tissue>
    </source>
</reference>